<dbReference type="EC" id="3.2.1.8" evidence="10"/>
<keyword evidence="8 10" id="KW-0119">Carbohydrate metabolism</keyword>
<feature type="compositionally biased region" description="Polar residues" evidence="11">
    <location>
        <begin position="120"/>
        <end position="132"/>
    </location>
</feature>
<keyword evidence="6" id="KW-0858">Xylan degradation</keyword>
<dbReference type="Gene3D" id="3.20.20.80">
    <property type="entry name" value="Glycosidases"/>
    <property type="match status" value="1"/>
</dbReference>
<dbReference type="Proteomes" id="UP001310594">
    <property type="component" value="Unassembled WGS sequence"/>
</dbReference>
<evidence type="ECO:0000256" key="6">
    <source>
        <dbReference type="ARBA" id="ARBA00022651"/>
    </source>
</evidence>
<comment type="subcellular location">
    <subcellularLocation>
        <location evidence="2">Secreted</location>
    </subcellularLocation>
</comment>
<accession>A0AAN7VPY7</accession>
<keyword evidence="10" id="KW-0326">Glycosidase</keyword>
<evidence type="ECO:0000256" key="5">
    <source>
        <dbReference type="ARBA" id="ARBA00022525"/>
    </source>
</evidence>
<feature type="region of interest" description="Disordered" evidence="11">
    <location>
        <begin position="120"/>
        <end position="223"/>
    </location>
</feature>
<dbReference type="PANTHER" id="PTHR31490:SF35">
    <property type="entry name" value="ENDO-1,4-BETA-XYLANASE"/>
    <property type="match status" value="1"/>
</dbReference>
<sequence length="593" mass="62915">MHNINPSNRNLDSSLPLPVIRSLPSTSQHGCVPKGSLRELHAYDHVHDQFILLGSGLIVIGGKESRIASLFAIISILSLLFAHPSAIYTEPFSAATMPSVRSLLALGLLVTPAVFASPVPQGNGNDNGCKNGQGNGLSKKCTSTSSSTSRSTSTSFSTSQSTSTSTSTSRSTAVTPTSTTPSSTSAAPSTTVAPTSISSTSAASSTPSPSSTTPTSSGFKLLTPTKTATTGSLASATGMADAAIAIGKYFGTAADIPGTGAASDPYYLAALNNIHNFNQITPANIMKWQYLEPQQNVFDFTGADQFVALAKTNQKIIRCHTLNWYQQLPTWLSNPATPWTNETLMAVLVNHIDQVMGHFGDSCYAWDVVNEVFNDDATATWRDTIWYRTSGPSFVSVAFRAANAAKAKYGLKTKLYYNDYNIEYLYPKSNMAQQLVKNLTTEGINVDGVGLQSHFANTFTPSLSSQQQNMAAFTALKNVKGANIEVAVTELDVRVPDTGSLFAPSASVTAAIQNQQVQFYWNTVNACATTAGCVGVTVWDFVDTYSWIPSTFAGTGFGDLYYQPGGANTPLVGKAAIDAIIDGFQNVQPGTYA</sequence>
<keyword evidence="7 10" id="KW-0378">Hydrolase</keyword>
<keyword evidence="9 10" id="KW-0624">Polysaccharide degradation</keyword>
<dbReference type="GO" id="GO:0031176">
    <property type="term" value="F:endo-1,4-beta-xylanase activity"/>
    <property type="evidence" value="ECO:0007669"/>
    <property type="project" value="UniProtKB-EC"/>
</dbReference>
<feature type="compositionally biased region" description="Low complexity" evidence="11">
    <location>
        <begin position="142"/>
        <end position="217"/>
    </location>
</feature>
<dbReference type="AlphaFoldDB" id="A0AAN7VPY7"/>
<feature type="transmembrane region" description="Helical" evidence="12">
    <location>
        <begin position="67"/>
        <end position="88"/>
    </location>
</feature>
<evidence type="ECO:0000256" key="11">
    <source>
        <dbReference type="SAM" id="MobiDB-lite"/>
    </source>
</evidence>
<keyword evidence="5" id="KW-0964">Secreted</keyword>
<evidence type="ECO:0000256" key="3">
    <source>
        <dbReference type="ARBA" id="ARBA00004851"/>
    </source>
</evidence>
<keyword evidence="12" id="KW-1133">Transmembrane helix</keyword>
<comment type="similarity">
    <text evidence="4 10">Belongs to the glycosyl hydrolase 10 (cellulase F) family.</text>
</comment>
<organism evidence="14 15">
    <name type="scientific">Elasticomyces elasticus</name>
    <dbReference type="NCBI Taxonomy" id="574655"/>
    <lineage>
        <taxon>Eukaryota</taxon>
        <taxon>Fungi</taxon>
        <taxon>Dikarya</taxon>
        <taxon>Ascomycota</taxon>
        <taxon>Pezizomycotina</taxon>
        <taxon>Dothideomycetes</taxon>
        <taxon>Dothideomycetidae</taxon>
        <taxon>Mycosphaerellales</taxon>
        <taxon>Teratosphaeriaceae</taxon>
        <taxon>Elasticomyces</taxon>
    </lineage>
</organism>
<dbReference type="SUPFAM" id="SSF51445">
    <property type="entry name" value="(Trans)glycosidases"/>
    <property type="match status" value="1"/>
</dbReference>
<dbReference type="GO" id="GO:0005576">
    <property type="term" value="C:extracellular region"/>
    <property type="evidence" value="ECO:0007669"/>
    <property type="project" value="UniProtKB-SubCell"/>
</dbReference>
<evidence type="ECO:0000259" key="13">
    <source>
        <dbReference type="PROSITE" id="PS51760"/>
    </source>
</evidence>
<evidence type="ECO:0000256" key="7">
    <source>
        <dbReference type="ARBA" id="ARBA00022801"/>
    </source>
</evidence>
<keyword evidence="12" id="KW-0472">Membrane</keyword>
<dbReference type="PROSITE" id="PS51760">
    <property type="entry name" value="GH10_2"/>
    <property type="match status" value="1"/>
</dbReference>
<comment type="caution">
    <text evidence="14">The sequence shown here is derived from an EMBL/GenBank/DDBJ whole genome shotgun (WGS) entry which is preliminary data.</text>
</comment>
<comment type="pathway">
    <text evidence="3">Glycan degradation; xylan degradation.</text>
</comment>
<feature type="domain" description="GH10" evidence="13">
    <location>
        <begin position="261"/>
        <end position="583"/>
    </location>
</feature>
<evidence type="ECO:0000256" key="1">
    <source>
        <dbReference type="ARBA" id="ARBA00000681"/>
    </source>
</evidence>
<dbReference type="PANTHER" id="PTHR31490">
    <property type="entry name" value="GLYCOSYL HYDROLASE"/>
    <property type="match status" value="1"/>
</dbReference>
<dbReference type="EMBL" id="JAVRQU010000010">
    <property type="protein sequence ID" value="KAK5697837.1"/>
    <property type="molecule type" value="Genomic_DNA"/>
</dbReference>
<dbReference type="PRINTS" id="PR00134">
    <property type="entry name" value="GLHYDRLASE10"/>
</dbReference>
<reference evidence="14" key="1">
    <citation type="submission" date="2023-08" db="EMBL/GenBank/DDBJ databases">
        <title>Black Yeasts Isolated from many extreme environments.</title>
        <authorList>
            <person name="Coleine C."/>
            <person name="Stajich J.E."/>
            <person name="Selbmann L."/>
        </authorList>
    </citation>
    <scope>NUCLEOTIDE SEQUENCE</scope>
    <source>
        <strain evidence="14">CCFEE 5810</strain>
    </source>
</reference>
<dbReference type="GO" id="GO:0045493">
    <property type="term" value="P:xylan catabolic process"/>
    <property type="evidence" value="ECO:0007669"/>
    <property type="project" value="UniProtKB-KW"/>
</dbReference>
<dbReference type="InterPro" id="IPR001000">
    <property type="entry name" value="GH10_dom"/>
</dbReference>
<comment type="catalytic activity">
    <reaction evidence="1 10">
        <text>Endohydrolysis of (1-&gt;4)-beta-D-xylosidic linkages in xylans.</text>
        <dbReference type="EC" id="3.2.1.8"/>
    </reaction>
</comment>
<proteinExistence type="inferred from homology"/>
<evidence type="ECO:0000256" key="10">
    <source>
        <dbReference type="RuleBase" id="RU361174"/>
    </source>
</evidence>
<keyword evidence="12" id="KW-0812">Transmembrane</keyword>
<evidence type="ECO:0000256" key="4">
    <source>
        <dbReference type="ARBA" id="ARBA00007495"/>
    </source>
</evidence>
<evidence type="ECO:0000256" key="12">
    <source>
        <dbReference type="SAM" id="Phobius"/>
    </source>
</evidence>
<dbReference type="SMART" id="SM00633">
    <property type="entry name" value="Glyco_10"/>
    <property type="match status" value="1"/>
</dbReference>
<dbReference type="InterPro" id="IPR017853">
    <property type="entry name" value="GH"/>
</dbReference>
<evidence type="ECO:0000256" key="9">
    <source>
        <dbReference type="ARBA" id="ARBA00023326"/>
    </source>
</evidence>
<name>A0AAN7VPY7_9PEZI</name>
<gene>
    <name evidence="14" type="ORF">LTR97_006795</name>
</gene>
<evidence type="ECO:0000313" key="15">
    <source>
        <dbReference type="Proteomes" id="UP001310594"/>
    </source>
</evidence>
<evidence type="ECO:0000313" key="14">
    <source>
        <dbReference type="EMBL" id="KAK5697837.1"/>
    </source>
</evidence>
<evidence type="ECO:0000256" key="2">
    <source>
        <dbReference type="ARBA" id="ARBA00004613"/>
    </source>
</evidence>
<dbReference type="InterPro" id="IPR044846">
    <property type="entry name" value="GH10"/>
</dbReference>
<dbReference type="Pfam" id="PF00331">
    <property type="entry name" value="Glyco_hydro_10"/>
    <property type="match status" value="1"/>
</dbReference>
<protein>
    <recommendedName>
        <fullName evidence="10">Beta-xylanase</fullName>
        <ecNumber evidence="10">3.2.1.8</ecNumber>
    </recommendedName>
</protein>
<evidence type="ECO:0000256" key="8">
    <source>
        <dbReference type="ARBA" id="ARBA00023277"/>
    </source>
</evidence>